<accession>A0A7J7KMS2</accession>
<dbReference type="EMBL" id="VXIV02000258">
    <property type="protein sequence ID" value="KAF6039459.1"/>
    <property type="molecule type" value="Genomic_DNA"/>
</dbReference>
<gene>
    <name evidence="2" type="ORF">EB796_002236</name>
</gene>
<proteinExistence type="predicted"/>
<evidence type="ECO:0000313" key="3">
    <source>
        <dbReference type="Proteomes" id="UP000593567"/>
    </source>
</evidence>
<protein>
    <submittedName>
        <fullName evidence="2">Uncharacterized protein</fullName>
    </submittedName>
</protein>
<name>A0A7J7KMS2_BUGNE</name>
<feature type="compositionally biased region" description="Polar residues" evidence="1">
    <location>
        <begin position="74"/>
        <end position="86"/>
    </location>
</feature>
<keyword evidence="3" id="KW-1185">Reference proteome</keyword>
<evidence type="ECO:0000313" key="2">
    <source>
        <dbReference type="EMBL" id="KAF6039459.1"/>
    </source>
</evidence>
<evidence type="ECO:0000256" key="1">
    <source>
        <dbReference type="SAM" id="MobiDB-lite"/>
    </source>
</evidence>
<organism evidence="2 3">
    <name type="scientific">Bugula neritina</name>
    <name type="common">Brown bryozoan</name>
    <name type="synonym">Sertularia neritina</name>
    <dbReference type="NCBI Taxonomy" id="10212"/>
    <lineage>
        <taxon>Eukaryota</taxon>
        <taxon>Metazoa</taxon>
        <taxon>Spiralia</taxon>
        <taxon>Lophotrochozoa</taxon>
        <taxon>Bryozoa</taxon>
        <taxon>Gymnolaemata</taxon>
        <taxon>Cheilostomatida</taxon>
        <taxon>Flustrina</taxon>
        <taxon>Buguloidea</taxon>
        <taxon>Bugulidae</taxon>
        <taxon>Bugula</taxon>
    </lineage>
</organism>
<comment type="caution">
    <text evidence="2">The sequence shown here is derived from an EMBL/GenBank/DDBJ whole genome shotgun (WGS) entry which is preliminary data.</text>
</comment>
<sequence>MVKLVNDRIAKWQPATVVESLNNRSYIVQNKKKNIVKRNRVDLQETASSTPSVESKPEAISTDVRGFQMRRTRVQGTRSGDGQATRTAEVPEKRTSLGRVSKTPAYLWDYTTLNYESLVFTRTGWSTIFNEIAITNYINTVFKSNPVIDLHSNV</sequence>
<dbReference type="Proteomes" id="UP000593567">
    <property type="component" value="Unassembled WGS sequence"/>
</dbReference>
<dbReference type="AlphaFoldDB" id="A0A7J7KMS2"/>
<reference evidence="2" key="1">
    <citation type="submission" date="2020-06" db="EMBL/GenBank/DDBJ databases">
        <title>Draft genome of Bugula neritina, a colonial animal packing powerful symbionts and potential medicines.</title>
        <authorList>
            <person name="Rayko M."/>
        </authorList>
    </citation>
    <scope>NUCLEOTIDE SEQUENCE [LARGE SCALE GENOMIC DNA]</scope>
    <source>
        <strain evidence="2">Kwan_BN1</strain>
    </source>
</reference>
<feature type="region of interest" description="Disordered" evidence="1">
    <location>
        <begin position="44"/>
        <end position="96"/>
    </location>
</feature>